<evidence type="ECO:0008006" key="3">
    <source>
        <dbReference type="Google" id="ProtNLM"/>
    </source>
</evidence>
<accession>A0ABU6PKR5</accession>
<organism evidence="1 2">
    <name type="scientific">Bacillus nitratireducens</name>
    <dbReference type="NCBI Taxonomy" id="2026193"/>
    <lineage>
        <taxon>Bacteria</taxon>
        <taxon>Bacillati</taxon>
        <taxon>Bacillota</taxon>
        <taxon>Bacilli</taxon>
        <taxon>Bacillales</taxon>
        <taxon>Bacillaceae</taxon>
        <taxon>Bacillus</taxon>
        <taxon>Bacillus cereus group</taxon>
    </lineage>
</organism>
<name>A0ABU6PKR5_9BACI</name>
<evidence type="ECO:0000313" key="1">
    <source>
        <dbReference type="EMBL" id="MED4681896.1"/>
    </source>
</evidence>
<protein>
    <recommendedName>
        <fullName evidence="3">Spo0E like sporulation regulatory protein</fullName>
    </recommendedName>
</protein>
<dbReference type="Proteomes" id="UP001336122">
    <property type="component" value="Unassembled WGS sequence"/>
</dbReference>
<keyword evidence="2" id="KW-1185">Reference proteome</keyword>
<comment type="caution">
    <text evidence="1">The sequence shown here is derived from an EMBL/GenBank/DDBJ whole genome shotgun (WGS) entry which is preliminary data.</text>
</comment>
<proteinExistence type="predicted"/>
<gene>
    <name evidence="1" type="ORF">P9485_29855</name>
</gene>
<dbReference type="RefSeq" id="WP_309443561.1">
    <property type="nucleotide sequence ID" value="NZ_JARTIK010000058.1"/>
</dbReference>
<sequence>MNADIMMYRGTLKKEKIQQVREDIINILAEHDLNYGEARIILENFESFLEEQTRILKVSSK</sequence>
<evidence type="ECO:0000313" key="2">
    <source>
        <dbReference type="Proteomes" id="UP001336122"/>
    </source>
</evidence>
<dbReference type="EMBL" id="JARTIK010000058">
    <property type="protein sequence ID" value="MED4681896.1"/>
    <property type="molecule type" value="Genomic_DNA"/>
</dbReference>
<reference evidence="1 2" key="1">
    <citation type="submission" date="2023-03" db="EMBL/GenBank/DDBJ databases">
        <title>Bacillus Genome Sequencing.</title>
        <authorList>
            <person name="Dunlap C."/>
        </authorList>
    </citation>
    <scope>NUCLEOTIDE SEQUENCE [LARGE SCALE GENOMIC DNA]</scope>
    <source>
        <strain evidence="1 2">NRS-319</strain>
    </source>
</reference>